<dbReference type="AlphaFoldDB" id="A0A4Q9M4E3"/>
<feature type="non-terminal residue" evidence="1">
    <location>
        <position position="132"/>
    </location>
</feature>
<reference evidence="1" key="1">
    <citation type="submission" date="2019-01" db="EMBL/GenBank/DDBJ databases">
        <title>Draft genome sequences of three monokaryotic isolates of the white-rot basidiomycete fungus Dichomitus squalens.</title>
        <authorList>
            <consortium name="DOE Joint Genome Institute"/>
            <person name="Lopez S.C."/>
            <person name="Andreopoulos B."/>
            <person name="Pangilinan J."/>
            <person name="Lipzen A."/>
            <person name="Riley R."/>
            <person name="Ahrendt S."/>
            <person name="Ng V."/>
            <person name="Barry K."/>
            <person name="Daum C."/>
            <person name="Grigoriev I.V."/>
            <person name="Hilden K.S."/>
            <person name="Makela M.R."/>
            <person name="de Vries R.P."/>
        </authorList>
    </citation>
    <scope>NUCLEOTIDE SEQUENCE [LARGE SCALE GENOMIC DNA]</scope>
    <source>
        <strain evidence="1">OM18370.1</strain>
    </source>
</reference>
<dbReference type="Proteomes" id="UP000292957">
    <property type="component" value="Unassembled WGS sequence"/>
</dbReference>
<accession>A0A4Q9M4E3</accession>
<protein>
    <submittedName>
        <fullName evidence="1">Uncharacterized protein</fullName>
    </submittedName>
</protein>
<dbReference type="EMBL" id="ML143577">
    <property type="protein sequence ID" value="TBU21770.1"/>
    <property type="molecule type" value="Genomic_DNA"/>
</dbReference>
<organism evidence="1">
    <name type="scientific">Dichomitus squalens</name>
    <dbReference type="NCBI Taxonomy" id="114155"/>
    <lineage>
        <taxon>Eukaryota</taxon>
        <taxon>Fungi</taxon>
        <taxon>Dikarya</taxon>
        <taxon>Basidiomycota</taxon>
        <taxon>Agaricomycotina</taxon>
        <taxon>Agaricomycetes</taxon>
        <taxon>Polyporales</taxon>
        <taxon>Polyporaceae</taxon>
        <taxon>Dichomitus</taxon>
    </lineage>
</organism>
<name>A0A4Q9M4E3_9APHY</name>
<evidence type="ECO:0000313" key="1">
    <source>
        <dbReference type="EMBL" id="TBU21770.1"/>
    </source>
</evidence>
<sequence>MEAARVLRTICEHGPPYSNNVPAPVQAFLNGLEEDEDAASSSSPAPVVADPDSPISLLDAFGIFPSRSPGSGAPQKEHLAYSLLRLSQVAAREAYRLETTEDEHDLLDEDSVAAHFMDVWNRYHDMCDVLWD</sequence>
<gene>
    <name evidence="1" type="ORF">BD311DRAFT_615208</name>
</gene>
<proteinExistence type="predicted"/>